<organism evidence="1 2">
    <name type="scientific">Bacteroides uniformis str. 3978 T3 ii</name>
    <dbReference type="NCBI Taxonomy" id="1339349"/>
    <lineage>
        <taxon>Bacteria</taxon>
        <taxon>Pseudomonadati</taxon>
        <taxon>Bacteroidota</taxon>
        <taxon>Bacteroidia</taxon>
        <taxon>Bacteroidales</taxon>
        <taxon>Bacteroidaceae</taxon>
        <taxon>Bacteroides</taxon>
    </lineage>
</organism>
<evidence type="ECO:0000313" key="1">
    <source>
        <dbReference type="EMBL" id="KDS50185.1"/>
    </source>
</evidence>
<reference evidence="1 2" key="1">
    <citation type="submission" date="2014-04" db="EMBL/GenBank/DDBJ databases">
        <authorList>
            <person name="Sears C."/>
            <person name="Carroll K."/>
            <person name="Sack B.R."/>
            <person name="Qadri F."/>
            <person name="Myers L.L."/>
            <person name="Chung G.-T."/>
            <person name="Escheverria P."/>
            <person name="Fraser C.M."/>
            <person name="Sadzewicz L."/>
            <person name="Shefchek K.A."/>
            <person name="Tallon L."/>
            <person name="Das S.P."/>
            <person name="Daugherty S."/>
            <person name="Mongodin E.F."/>
        </authorList>
    </citation>
    <scope>NUCLEOTIDE SEQUENCE [LARGE SCALE GENOMIC DNA]</scope>
    <source>
        <strain evidence="1 2">3978 T3 ii</strain>
    </source>
</reference>
<dbReference type="AlphaFoldDB" id="A0A078RXT9"/>
<comment type="caution">
    <text evidence="1">The sequence shown here is derived from an EMBL/GenBank/DDBJ whole genome shotgun (WGS) entry which is preliminary data.</text>
</comment>
<name>A0A078RXT9_BACUN</name>
<evidence type="ECO:0000313" key="2">
    <source>
        <dbReference type="Proteomes" id="UP000028013"/>
    </source>
</evidence>
<gene>
    <name evidence="1" type="ORF">M094_1103</name>
</gene>
<protein>
    <recommendedName>
        <fullName evidence="3">Carbamoyl-phosphate synthase large subunit</fullName>
    </recommendedName>
</protein>
<proteinExistence type="predicted"/>
<dbReference type="EMBL" id="JNHN01000174">
    <property type="protein sequence ID" value="KDS50185.1"/>
    <property type="molecule type" value="Genomic_DNA"/>
</dbReference>
<sequence length="38" mass="4522">MQSQEMRSKYNLRSNEFHSGAVSFSFFEKDIFSSLVMR</sequence>
<dbReference type="PATRIC" id="fig|1339349.3.peg.2288"/>
<accession>A0A078RXT9</accession>
<dbReference type="Proteomes" id="UP000028013">
    <property type="component" value="Unassembled WGS sequence"/>
</dbReference>
<evidence type="ECO:0008006" key="3">
    <source>
        <dbReference type="Google" id="ProtNLM"/>
    </source>
</evidence>